<evidence type="ECO:0000256" key="1">
    <source>
        <dbReference type="ARBA" id="ARBA00022801"/>
    </source>
</evidence>
<dbReference type="Pfam" id="PF07228">
    <property type="entry name" value="SpoIIE"/>
    <property type="match status" value="1"/>
</dbReference>
<protein>
    <submittedName>
        <fullName evidence="4">Serine/threonine-protein phosphatase</fullName>
    </submittedName>
</protein>
<dbReference type="Gene3D" id="3.30.450.40">
    <property type="match status" value="1"/>
</dbReference>
<dbReference type="AlphaFoldDB" id="A0A7H8TBT8"/>
<dbReference type="SUPFAM" id="SSF81606">
    <property type="entry name" value="PP2C-like"/>
    <property type="match status" value="1"/>
</dbReference>
<dbReference type="InterPro" id="IPR001932">
    <property type="entry name" value="PPM-type_phosphatase-like_dom"/>
</dbReference>
<dbReference type="EMBL" id="CP056041">
    <property type="protein sequence ID" value="QKZ20422.1"/>
    <property type="molecule type" value="Genomic_DNA"/>
</dbReference>
<dbReference type="InterPro" id="IPR052016">
    <property type="entry name" value="Bact_Sigma-Reg"/>
</dbReference>
<evidence type="ECO:0000259" key="2">
    <source>
        <dbReference type="SMART" id="SM00065"/>
    </source>
</evidence>
<gene>
    <name evidence="4" type="ORF">HUT05_25580</name>
</gene>
<feature type="domain" description="PPM-type phosphatase" evidence="3">
    <location>
        <begin position="296"/>
        <end position="519"/>
    </location>
</feature>
<keyword evidence="5" id="KW-1185">Reference proteome</keyword>
<name>A0A7H8TBT8_STRCX</name>
<dbReference type="PANTHER" id="PTHR43156">
    <property type="entry name" value="STAGE II SPORULATION PROTEIN E-RELATED"/>
    <property type="match status" value="1"/>
</dbReference>
<dbReference type="InterPro" id="IPR003018">
    <property type="entry name" value="GAF"/>
</dbReference>
<reference evidence="4 5" key="1">
    <citation type="submission" date="2020-06" db="EMBL/GenBank/DDBJ databases">
        <title>Genome mining for natural products.</title>
        <authorList>
            <person name="Zhang B."/>
            <person name="Shi J."/>
            <person name="Ge H."/>
        </authorList>
    </citation>
    <scope>NUCLEOTIDE SEQUENCE [LARGE SCALE GENOMIC DNA]</scope>
    <source>
        <strain evidence="4 5">NA02069</strain>
    </source>
</reference>
<evidence type="ECO:0000313" key="4">
    <source>
        <dbReference type="EMBL" id="QKZ20422.1"/>
    </source>
</evidence>
<dbReference type="Gene3D" id="3.60.40.10">
    <property type="entry name" value="PPM-type phosphatase domain"/>
    <property type="match status" value="1"/>
</dbReference>
<dbReference type="SUPFAM" id="SSF55781">
    <property type="entry name" value="GAF domain-like"/>
    <property type="match status" value="1"/>
</dbReference>
<keyword evidence="1" id="KW-0378">Hydrolase</keyword>
<dbReference type="InterPro" id="IPR036457">
    <property type="entry name" value="PPM-type-like_dom_sf"/>
</dbReference>
<dbReference type="PANTHER" id="PTHR43156:SF2">
    <property type="entry name" value="STAGE II SPORULATION PROTEIN E"/>
    <property type="match status" value="1"/>
</dbReference>
<evidence type="ECO:0000259" key="3">
    <source>
        <dbReference type="SMART" id="SM00331"/>
    </source>
</evidence>
<dbReference type="RefSeq" id="WP_176576466.1">
    <property type="nucleotide sequence ID" value="NZ_CBDRGH010000029.1"/>
</dbReference>
<sequence>MTSLDGSRPGATSLVTAATAPYPVVVVDPAGRVVELNEAALTLLPDARTEQPLPSPGWLAAVQGAPDAVPVTGTVGSRSFSAHPSLLPGGDTAWWLVEETAYRSATEELRAERERARFLTEASTALLASLNLDRCMEITARLAAEHLADAALVISPTRAGKLPAVICDHEGRITRTTIPAQAEAVPGLAEALRGFPPVPSRWIDPAAASDWLIPEGFGEVGSLVVTPLPGHGVAAGALVLLRRERQRRFSESEEAFAGLFAARAGAAMSAAWLYAEQNTITDILMRDLLPPSLRQVEGVEFAGGYRASVDTDRIGGDFYDVHPPSEDCPETLAVLGDVAGKGLEAAVITGKIRNTVQALLPMADDHARLLRLLNNALLGSGSIRFATLVLASTHREGSDVVLRVTAAGHPPPLIVRRDGTVEEADTGGTLIGALPTIDSRSAEVRLAPGETCLLYTDGVTEARGGPLGDAMFGERRLKRALAECAGMPAEAVVERIQMLADAWIGDGRHDDIAVLAITAPQGAHLGVVDGTNPGRRTP</sequence>
<accession>A0A7H8TBT8</accession>
<dbReference type="GO" id="GO:0016791">
    <property type="term" value="F:phosphatase activity"/>
    <property type="evidence" value="ECO:0007669"/>
    <property type="project" value="TreeGrafter"/>
</dbReference>
<dbReference type="SMART" id="SM00065">
    <property type="entry name" value="GAF"/>
    <property type="match status" value="1"/>
</dbReference>
<proteinExistence type="predicted"/>
<dbReference type="Proteomes" id="UP000509418">
    <property type="component" value="Chromosome"/>
</dbReference>
<evidence type="ECO:0000313" key="5">
    <source>
        <dbReference type="Proteomes" id="UP000509418"/>
    </source>
</evidence>
<organism evidence="4 5">
    <name type="scientific">Streptomyces chartreusis</name>
    <dbReference type="NCBI Taxonomy" id="1969"/>
    <lineage>
        <taxon>Bacteria</taxon>
        <taxon>Bacillati</taxon>
        <taxon>Actinomycetota</taxon>
        <taxon>Actinomycetes</taxon>
        <taxon>Kitasatosporales</taxon>
        <taxon>Streptomycetaceae</taxon>
        <taxon>Streptomyces</taxon>
    </lineage>
</organism>
<feature type="domain" description="GAF" evidence="2">
    <location>
        <begin position="131"/>
        <end position="278"/>
    </location>
</feature>
<dbReference type="InterPro" id="IPR029016">
    <property type="entry name" value="GAF-like_dom_sf"/>
</dbReference>
<dbReference type="SMART" id="SM00331">
    <property type="entry name" value="PP2C_SIG"/>
    <property type="match status" value="1"/>
</dbReference>